<dbReference type="Pfam" id="PF01996">
    <property type="entry name" value="F420_ligase"/>
    <property type="match status" value="1"/>
</dbReference>
<dbReference type="GO" id="GO:0005525">
    <property type="term" value="F:GTP binding"/>
    <property type="evidence" value="ECO:0007669"/>
    <property type="project" value="UniProtKB-KW"/>
</dbReference>
<dbReference type="InterPro" id="IPR002847">
    <property type="entry name" value="F420-0_gamma-glut_ligase-dom"/>
</dbReference>
<dbReference type="EMBL" id="UINC01108932">
    <property type="protein sequence ID" value="SVC75403.1"/>
    <property type="molecule type" value="Genomic_DNA"/>
</dbReference>
<evidence type="ECO:0000313" key="9">
    <source>
        <dbReference type="EMBL" id="SVC75403.1"/>
    </source>
</evidence>
<dbReference type="PANTHER" id="PTHR47917">
    <property type="match status" value="1"/>
</dbReference>
<evidence type="ECO:0000256" key="7">
    <source>
        <dbReference type="ARBA" id="ARBA00023211"/>
    </source>
</evidence>
<name>A0A382PPT4_9ZZZZ</name>
<keyword evidence="6" id="KW-0342">GTP-binding</keyword>
<evidence type="ECO:0000256" key="1">
    <source>
        <dbReference type="ARBA" id="ARBA00022598"/>
    </source>
</evidence>
<keyword evidence="1" id="KW-0436">Ligase</keyword>
<organism evidence="9">
    <name type="scientific">marine metagenome</name>
    <dbReference type="NCBI Taxonomy" id="408172"/>
    <lineage>
        <taxon>unclassified sequences</taxon>
        <taxon>metagenomes</taxon>
        <taxon>ecological metagenomes</taxon>
    </lineage>
</organism>
<keyword evidence="3" id="KW-0547">Nucleotide-binding</keyword>
<dbReference type="PANTHER" id="PTHR47917:SF1">
    <property type="entry name" value="COENZYME F420:L-GLUTAMATE LIGASE"/>
    <property type="match status" value="1"/>
</dbReference>
<evidence type="ECO:0000256" key="2">
    <source>
        <dbReference type="ARBA" id="ARBA00022723"/>
    </source>
</evidence>
<dbReference type="Gene3D" id="3.30.1330.100">
    <property type="entry name" value="CofE-like"/>
    <property type="match status" value="1"/>
</dbReference>
<dbReference type="InterPro" id="IPR008225">
    <property type="entry name" value="F420-0_g-glutamyl_ligase"/>
</dbReference>
<dbReference type="NCBIfam" id="TIGR01916">
    <property type="entry name" value="F420_cofE"/>
    <property type="match status" value="1"/>
</dbReference>
<dbReference type="AlphaFoldDB" id="A0A382PPT4"/>
<gene>
    <name evidence="9" type="ORF">METZ01_LOCUS328257</name>
</gene>
<protein>
    <recommendedName>
        <fullName evidence="8">Coenzyme F420:L-glutamate ligase-like domain-containing protein</fullName>
    </recommendedName>
</protein>
<proteinExistence type="predicted"/>
<evidence type="ECO:0000256" key="3">
    <source>
        <dbReference type="ARBA" id="ARBA00022741"/>
    </source>
</evidence>
<keyword evidence="7" id="KW-0464">Manganese</keyword>
<dbReference type="GO" id="GO:0046872">
    <property type="term" value="F:metal ion binding"/>
    <property type="evidence" value="ECO:0007669"/>
    <property type="project" value="UniProtKB-KW"/>
</dbReference>
<sequence>MTMSDGVRAIPVFGLPEIVAGTNIGRLIADQCLINKTLPRDGDLFVVAQKIVSKSENAVVELGTQTPTDEADCLAKIVGKDPRLVQIILDQSKRVVRAVQGVLIVETHHGFICANAGVDHSNIEGDEVVTTLPVDSDRSAETIRGVLLRITGRKVGVIVSDTFNRPWREGSINVAIGIAGFDPLKDLRGTTDDFNNEMTASIVSLADEVASMAQLVMGEAGRVPVAMVRGVEWSPGDYSKTRLLRPANRDLFR</sequence>
<keyword evidence="4" id="KW-0460">Magnesium</keyword>
<dbReference type="SUPFAM" id="SSF144010">
    <property type="entry name" value="CofE-like"/>
    <property type="match status" value="1"/>
</dbReference>
<evidence type="ECO:0000256" key="4">
    <source>
        <dbReference type="ARBA" id="ARBA00022842"/>
    </source>
</evidence>
<dbReference type="Gene3D" id="3.90.1660.10">
    <property type="entry name" value="CofE-like domain"/>
    <property type="match status" value="1"/>
</dbReference>
<evidence type="ECO:0000259" key="8">
    <source>
        <dbReference type="Pfam" id="PF01996"/>
    </source>
</evidence>
<dbReference type="GO" id="GO:0052618">
    <property type="term" value="F:coenzyme F420-0:L-glutamate ligase activity"/>
    <property type="evidence" value="ECO:0007669"/>
    <property type="project" value="TreeGrafter"/>
</dbReference>
<keyword evidence="5" id="KW-0630">Potassium</keyword>
<feature type="domain" description="Coenzyme F420:L-glutamate ligase-like" evidence="8">
    <location>
        <begin position="15"/>
        <end position="230"/>
    </location>
</feature>
<accession>A0A382PPT4</accession>
<keyword evidence="2" id="KW-0479">Metal-binding</keyword>
<evidence type="ECO:0000256" key="5">
    <source>
        <dbReference type="ARBA" id="ARBA00022958"/>
    </source>
</evidence>
<evidence type="ECO:0000256" key="6">
    <source>
        <dbReference type="ARBA" id="ARBA00023134"/>
    </source>
</evidence>
<reference evidence="9" key="1">
    <citation type="submission" date="2018-05" db="EMBL/GenBank/DDBJ databases">
        <authorList>
            <person name="Lanie J.A."/>
            <person name="Ng W.-L."/>
            <person name="Kazmierczak K.M."/>
            <person name="Andrzejewski T.M."/>
            <person name="Davidsen T.M."/>
            <person name="Wayne K.J."/>
            <person name="Tettelin H."/>
            <person name="Glass J.I."/>
            <person name="Rusch D."/>
            <person name="Podicherti R."/>
            <person name="Tsui H.-C.T."/>
            <person name="Winkler M.E."/>
        </authorList>
    </citation>
    <scope>NUCLEOTIDE SEQUENCE</scope>
</reference>